<feature type="compositionally biased region" description="Basic residues" evidence="1">
    <location>
        <begin position="145"/>
        <end position="155"/>
    </location>
</feature>
<feature type="chain" id="PRO_5008109718" evidence="2">
    <location>
        <begin position="46"/>
        <end position="446"/>
    </location>
</feature>
<feature type="region of interest" description="Disordered" evidence="1">
    <location>
        <begin position="62"/>
        <end position="115"/>
    </location>
</feature>
<reference evidence="4 5" key="3">
    <citation type="journal article" date="2017" name="G3 (Bethesda)">
        <title>Comparative analysis highlights variable genome content of wheat rusts and divergence of the mating loci.</title>
        <authorList>
            <person name="Cuomo C.A."/>
            <person name="Bakkeren G."/>
            <person name="Khalil H.B."/>
            <person name="Panwar V."/>
            <person name="Joly D."/>
            <person name="Linning R."/>
            <person name="Sakthikumar S."/>
            <person name="Song X."/>
            <person name="Adiconis X."/>
            <person name="Fan L."/>
            <person name="Goldberg J.M."/>
            <person name="Levin J.Z."/>
            <person name="Young S."/>
            <person name="Zeng Q."/>
            <person name="Anikster Y."/>
            <person name="Bruce M."/>
            <person name="Wang M."/>
            <person name="Yin C."/>
            <person name="McCallum B."/>
            <person name="Szabo L.J."/>
            <person name="Hulbert S."/>
            <person name="Chen X."/>
            <person name="Fellers J.P."/>
        </authorList>
    </citation>
    <scope>NUCLEOTIDE SEQUENCE</scope>
    <source>
        <strain evidence="5">Isolate 1-1 / race 1 (BBBD)</strain>
        <strain evidence="4">isolate 1-1 / race 1 (BBBD)</strain>
    </source>
</reference>
<reference evidence="3" key="1">
    <citation type="submission" date="2009-11" db="EMBL/GenBank/DDBJ databases">
        <authorList>
            <consortium name="The Broad Institute Genome Sequencing Platform"/>
            <person name="Ward D."/>
            <person name="Feldgarden M."/>
            <person name="Earl A."/>
            <person name="Young S.K."/>
            <person name="Zeng Q."/>
            <person name="Koehrsen M."/>
            <person name="Alvarado L."/>
            <person name="Berlin A."/>
            <person name="Bochicchio J."/>
            <person name="Borenstein D."/>
            <person name="Chapman S.B."/>
            <person name="Chen Z."/>
            <person name="Engels R."/>
            <person name="Freedman E."/>
            <person name="Gellesch M."/>
            <person name="Goldberg J."/>
            <person name="Griggs A."/>
            <person name="Gujja S."/>
            <person name="Heilman E."/>
            <person name="Heiman D."/>
            <person name="Hepburn T."/>
            <person name="Howarth C."/>
            <person name="Jen D."/>
            <person name="Larson L."/>
            <person name="Lewis B."/>
            <person name="Mehta T."/>
            <person name="Park D."/>
            <person name="Pearson M."/>
            <person name="Roberts A."/>
            <person name="Saif S."/>
            <person name="Shea T."/>
            <person name="Shenoy N."/>
            <person name="Sisk P."/>
            <person name="Stolte C."/>
            <person name="Sykes S."/>
            <person name="Thomson T."/>
            <person name="Walk T."/>
            <person name="White J."/>
            <person name="Yandava C."/>
            <person name="Izard J."/>
            <person name="Baranova O.V."/>
            <person name="Blanton J.M."/>
            <person name="Tanner A.C."/>
            <person name="Dewhirst F.E."/>
            <person name="Haas B."/>
            <person name="Nusbaum C."/>
            <person name="Birren B."/>
        </authorList>
    </citation>
    <scope>NUCLEOTIDE SEQUENCE [LARGE SCALE GENOMIC DNA]</scope>
    <source>
        <strain evidence="3">1-1 BBBD Race 1</strain>
    </source>
</reference>
<accession>A0A180GAN3</accession>
<dbReference type="EMBL" id="ADAS02000118">
    <property type="protein sequence ID" value="OAV89777.1"/>
    <property type="molecule type" value="Genomic_DNA"/>
</dbReference>
<evidence type="ECO:0000256" key="2">
    <source>
        <dbReference type="SAM" id="SignalP"/>
    </source>
</evidence>
<feature type="region of interest" description="Disordered" evidence="1">
    <location>
        <begin position="407"/>
        <end position="446"/>
    </location>
</feature>
<feature type="compositionally biased region" description="Pro residues" evidence="1">
    <location>
        <begin position="93"/>
        <end position="104"/>
    </location>
</feature>
<reference evidence="4" key="4">
    <citation type="submission" date="2025-05" db="UniProtKB">
        <authorList>
            <consortium name="EnsemblFungi"/>
        </authorList>
    </citation>
    <scope>IDENTIFICATION</scope>
    <source>
        <strain evidence="4">isolate 1-1 / race 1 (BBBD)</strain>
    </source>
</reference>
<dbReference type="CDD" id="cd22744">
    <property type="entry name" value="OTU"/>
    <property type="match status" value="1"/>
</dbReference>
<dbReference type="Proteomes" id="UP000005240">
    <property type="component" value="Unassembled WGS sequence"/>
</dbReference>
<keyword evidence="5" id="KW-1185">Reference proteome</keyword>
<feature type="compositionally biased region" description="Low complexity" evidence="1">
    <location>
        <begin position="78"/>
        <end position="92"/>
    </location>
</feature>
<evidence type="ECO:0000256" key="1">
    <source>
        <dbReference type="SAM" id="MobiDB-lite"/>
    </source>
</evidence>
<name>A0A180GAN3_PUCT1</name>
<dbReference type="AlphaFoldDB" id="A0A180GAN3"/>
<feature type="region of interest" description="Disordered" evidence="1">
    <location>
        <begin position="145"/>
        <end position="228"/>
    </location>
</feature>
<protein>
    <submittedName>
        <fullName evidence="3 4">Uncharacterized protein</fullName>
    </submittedName>
</protein>
<proteinExistence type="predicted"/>
<gene>
    <name evidence="3" type="ORF">PTTG_28555</name>
</gene>
<reference evidence="3" key="2">
    <citation type="submission" date="2016-05" db="EMBL/GenBank/DDBJ databases">
        <title>Comparative analysis highlights variable genome content of wheat rusts and divergence of the mating loci.</title>
        <authorList>
            <person name="Cuomo C.A."/>
            <person name="Bakkeren G."/>
            <person name="Szabo L."/>
            <person name="Khalil H."/>
            <person name="Joly D."/>
            <person name="Goldberg J."/>
            <person name="Young S."/>
            <person name="Zeng Q."/>
            <person name="Fellers J."/>
        </authorList>
    </citation>
    <scope>NUCLEOTIDE SEQUENCE [LARGE SCALE GENOMIC DNA]</scope>
    <source>
        <strain evidence="3">1-1 BBBD Race 1</strain>
    </source>
</reference>
<dbReference type="VEuPathDB" id="FungiDB:PTTG_28555"/>
<evidence type="ECO:0000313" key="3">
    <source>
        <dbReference type="EMBL" id="OAV89777.1"/>
    </source>
</evidence>
<feature type="signal peptide" evidence="2">
    <location>
        <begin position="1"/>
        <end position="45"/>
    </location>
</feature>
<dbReference type="EnsemblFungi" id="PTTG_28555-t43_1">
    <property type="protein sequence ID" value="PTTG_28555-t43_1-p1"/>
    <property type="gene ID" value="PTTG_28555"/>
</dbReference>
<organism evidence="3">
    <name type="scientific">Puccinia triticina (isolate 1-1 / race 1 (BBBD))</name>
    <name type="common">Brown leaf rust fungus</name>
    <dbReference type="NCBI Taxonomy" id="630390"/>
    <lineage>
        <taxon>Eukaryota</taxon>
        <taxon>Fungi</taxon>
        <taxon>Dikarya</taxon>
        <taxon>Basidiomycota</taxon>
        <taxon>Pucciniomycotina</taxon>
        <taxon>Pucciniomycetes</taxon>
        <taxon>Pucciniales</taxon>
        <taxon>Pucciniaceae</taxon>
        <taxon>Puccinia</taxon>
    </lineage>
</organism>
<evidence type="ECO:0000313" key="5">
    <source>
        <dbReference type="Proteomes" id="UP000005240"/>
    </source>
</evidence>
<keyword evidence="2" id="KW-0732">Signal</keyword>
<evidence type="ECO:0000313" key="4">
    <source>
        <dbReference type="EnsemblFungi" id="PTTG_28555-t43_1-p1"/>
    </source>
</evidence>
<sequence length="446" mass="48486">MAQTTVAARTAPAHHPRAVSSFPRFCTLLLLTCLAFRLGVGGMEALPQADGAAARIAESCPLPRRADPEGHPPPPPGEHGAAGRASQDSPIPAGAPLPTPPQPAPGTDATSISGRFKAGCRSLKRTLGRLLRWLRARFTTLKTKIRQRWPSKKRPASSDNGQPYQVLHPAESQQHVPQAATEYPQQAADGSQGVYTSDYPSPAGGSPGGSSLGPAFGPTRPPYPSQEASIEETLKTLHPKIIVYQFAERFNWTPVEGLPGYFKSHGPGIKSGKGGKESLFRAFAQIKYHDQEHHGEVEQEMIRHESDRFSRSLEHSGTDAQEKRRRVEQYVGQLRRGEWPKGVRAGCFAALSHLNIVVLFRTKNDPTQAVHVQLHQHNAWTEQFNGILVEDGGAELLWHRLPHEPLPLTRSLPSPSSPPTPSSSSRGALDPDSPGNHPASTKFKVD</sequence>